<dbReference type="SUPFAM" id="SSF53335">
    <property type="entry name" value="S-adenosyl-L-methionine-dependent methyltransferases"/>
    <property type="match status" value="2"/>
</dbReference>
<reference evidence="4" key="1">
    <citation type="submission" date="2021-08" db="EMBL/GenBank/DDBJ databases">
        <title>Flavobacterium sp. strain CC-SYL302.</title>
        <authorList>
            <person name="Lin S.-Y."/>
            <person name="Lee T.-H."/>
            <person name="Young C.-C."/>
        </authorList>
    </citation>
    <scope>NUCLEOTIDE SEQUENCE</scope>
    <source>
        <strain evidence="4">CC-SYL302</strain>
    </source>
</reference>
<dbReference type="InterPro" id="IPR029063">
    <property type="entry name" value="SAM-dependent_MTases_sf"/>
</dbReference>
<dbReference type="Gene3D" id="3.40.50.150">
    <property type="entry name" value="Vaccinia Virus protein VP39"/>
    <property type="match status" value="2"/>
</dbReference>
<dbReference type="CDD" id="cd02440">
    <property type="entry name" value="AdoMet_MTases"/>
    <property type="match status" value="1"/>
</dbReference>
<dbReference type="Proteomes" id="UP001163328">
    <property type="component" value="Chromosome"/>
</dbReference>
<gene>
    <name evidence="4" type="ORF">K5I29_02330</name>
</gene>
<evidence type="ECO:0000313" key="4">
    <source>
        <dbReference type="EMBL" id="UYW01782.1"/>
    </source>
</evidence>
<evidence type="ECO:0000256" key="1">
    <source>
        <dbReference type="ARBA" id="ARBA00022603"/>
    </source>
</evidence>
<keyword evidence="1 4" id="KW-0489">Methyltransferase</keyword>
<protein>
    <submittedName>
        <fullName evidence="4">Class I SAM-dependent methyltransferase</fullName>
    </submittedName>
</protein>
<evidence type="ECO:0000259" key="3">
    <source>
        <dbReference type="Pfam" id="PF01555"/>
    </source>
</evidence>
<organism evidence="4 5">
    <name type="scientific">Flavobacterium agricola</name>
    <dbReference type="NCBI Taxonomy" id="2870839"/>
    <lineage>
        <taxon>Bacteria</taxon>
        <taxon>Pseudomonadati</taxon>
        <taxon>Bacteroidota</taxon>
        <taxon>Flavobacteriia</taxon>
        <taxon>Flavobacteriales</taxon>
        <taxon>Flavobacteriaceae</taxon>
        <taxon>Flavobacterium</taxon>
    </lineage>
</organism>
<accession>A0ABY6M1V7</accession>
<proteinExistence type="predicted"/>
<dbReference type="InterPro" id="IPR002941">
    <property type="entry name" value="DNA_methylase_N4/N6"/>
</dbReference>
<evidence type="ECO:0000313" key="5">
    <source>
        <dbReference type="Proteomes" id="UP001163328"/>
    </source>
</evidence>
<keyword evidence="2" id="KW-0808">Transferase</keyword>
<dbReference type="GO" id="GO:0008168">
    <property type="term" value="F:methyltransferase activity"/>
    <property type="evidence" value="ECO:0007669"/>
    <property type="project" value="UniProtKB-KW"/>
</dbReference>
<feature type="domain" description="DNA methylase N-4/N-6" evidence="3">
    <location>
        <begin position="342"/>
        <end position="474"/>
    </location>
</feature>
<sequence length="494" mass="57292">MMQNNITSRVIETKLIPWRELKFIQQDDFKEWINNGDKRLLESIKKYQFIDPFKVWHNEGVNYCLDGKHRYKDLELAVQNGLDVPEMLPATFVECSDIKEAAELVLVYSSAYAKITQQGLYDFVQNYNIDFPDVSGLINIPEFDDIEFQGLLNKMDTTTVKEEIIPTSLKEVFIMPPFSVLDSRQGDWQKRKRIWTEIIKSQETREEVELIAKSGQSSAIYELRNKMRDNLGREPDWDEIIAYAKKKGMHVYEGASIFDPVLCELLYRWFCYENGVVLDPFAGGSVRGIIADVLGNTYHGIDIREDQVKANERQALELNLNKVFWHTGDSNQVLDDLNLEPVDFVFSCPPYADLEKYSDDPADLSNMDYEQFKDVYYSIIKKSVAKLKEERFACFVVGDVRDKKGFYYNFVSDTIEAFKQAGMELYNEIILINVAGSLAIRAKRQFNNGRKVGKMHQNVLVFYKGDPKKIKENYPELNLDYDLEELNNQPNIAL</sequence>
<dbReference type="Pfam" id="PF01555">
    <property type="entry name" value="N6_N4_Mtase"/>
    <property type="match status" value="1"/>
</dbReference>
<evidence type="ECO:0000256" key="2">
    <source>
        <dbReference type="ARBA" id="ARBA00022679"/>
    </source>
</evidence>
<dbReference type="EMBL" id="CP081495">
    <property type="protein sequence ID" value="UYW01782.1"/>
    <property type="molecule type" value="Genomic_DNA"/>
</dbReference>
<dbReference type="RefSeq" id="WP_264434256.1">
    <property type="nucleotide sequence ID" value="NZ_CP081495.1"/>
</dbReference>
<keyword evidence="5" id="KW-1185">Reference proteome</keyword>
<dbReference type="GO" id="GO:0032259">
    <property type="term" value="P:methylation"/>
    <property type="evidence" value="ECO:0007669"/>
    <property type="project" value="UniProtKB-KW"/>
</dbReference>
<name>A0ABY6M1V7_9FLAO</name>